<dbReference type="STRING" id="144197.ENSSPAP00000028626"/>
<dbReference type="GeneTree" id="ENSGT00940000179907"/>
<proteinExistence type="predicted"/>
<reference evidence="2" key="1">
    <citation type="submission" date="2023-09" db="UniProtKB">
        <authorList>
            <consortium name="Ensembl"/>
        </authorList>
    </citation>
    <scope>IDENTIFICATION</scope>
</reference>
<accession>A0A3B5B6Z3</accession>
<sequence>LFGFCHCTATLIPSKVLGRPGGQPRPAGPRYAPPAPASPLGSGGLSPVWMRVWIFRAPDWVKHFPHWLQWGNPLPQKPQEYGLSPSEQVCMRRLLCELKALPHSVQRKPDGFSEDLLKAWLQIGHLKGFFSMWAFWWAMSSVEFVKWRSHT</sequence>
<name>A0A3B5B6Z3_9TELE</name>
<evidence type="ECO:0000313" key="2">
    <source>
        <dbReference type="Ensembl" id="ENSSPAP00000028626.1"/>
    </source>
</evidence>
<protein>
    <submittedName>
        <fullName evidence="2">Uncharacterized protein</fullName>
    </submittedName>
</protein>
<evidence type="ECO:0000256" key="1">
    <source>
        <dbReference type="SAM" id="MobiDB-lite"/>
    </source>
</evidence>
<dbReference type="Ensembl" id="ENSSPAT00000029090.1">
    <property type="protein sequence ID" value="ENSSPAP00000028626.1"/>
    <property type="gene ID" value="ENSSPAG00000021539.1"/>
</dbReference>
<dbReference type="AlphaFoldDB" id="A0A3B5B6Z3"/>
<feature type="region of interest" description="Disordered" evidence="1">
    <location>
        <begin position="17"/>
        <end position="41"/>
    </location>
</feature>
<organism evidence="2">
    <name type="scientific">Stegastes partitus</name>
    <name type="common">bicolor damselfish</name>
    <dbReference type="NCBI Taxonomy" id="144197"/>
    <lineage>
        <taxon>Eukaryota</taxon>
        <taxon>Metazoa</taxon>
        <taxon>Chordata</taxon>
        <taxon>Craniata</taxon>
        <taxon>Vertebrata</taxon>
        <taxon>Euteleostomi</taxon>
        <taxon>Actinopterygii</taxon>
        <taxon>Neopterygii</taxon>
        <taxon>Teleostei</taxon>
        <taxon>Neoteleostei</taxon>
        <taxon>Acanthomorphata</taxon>
        <taxon>Ovalentaria</taxon>
        <taxon>Pomacentridae</taxon>
        <taxon>Stegastes</taxon>
    </lineage>
</organism>